<organism evidence="2 3">
    <name type="scientific">Crotalaria pallida</name>
    <name type="common">Smooth rattlebox</name>
    <name type="synonym">Crotalaria striata</name>
    <dbReference type="NCBI Taxonomy" id="3830"/>
    <lineage>
        <taxon>Eukaryota</taxon>
        <taxon>Viridiplantae</taxon>
        <taxon>Streptophyta</taxon>
        <taxon>Embryophyta</taxon>
        <taxon>Tracheophyta</taxon>
        <taxon>Spermatophyta</taxon>
        <taxon>Magnoliopsida</taxon>
        <taxon>eudicotyledons</taxon>
        <taxon>Gunneridae</taxon>
        <taxon>Pentapetalae</taxon>
        <taxon>rosids</taxon>
        <taxon>fabids</taxon>
        <taxon>Fabales</taxon>
        <taxon>Fabaceae</taxon>
        <taxon>Papilionoideae</taxon>
        <taxon>50 kb inversion clade</taxon>
        <taxon>genistoids sensu lato</taxon>
        <taxon>core genistoids</taxon>
        <taxon>Crotalarieae</taxon>
        <taxon>Crotalaria</taxon>
    </lineage>
</organism>
<accession>A0AAN9HMQ3</accession>
<evidence type="ECO:0000256" key="1">
    <source>
        <dbReference type="SAM" id="MobiDB-lite"/>
    </source>
</evidence>
<sequence length="126" mass="13638">MSGVRSPAPSQKKRKKESEASIKEVKVKAVTILVGDSIVGICQLRKAALHSAAIIPLHPIFANTLPISSLYFSLFLSLSLNSHTPPPITVIGFQHSPTSPLITRHVSYPHSITVLPFPLAMSVHQI</sequence>
<dbReference type="Proteomes" id="UP001372338">
    <property type="component" value="Unassembled WGS sequence"/>
</dbReference>
<protein>
    <submittedName>
        <fullName evidence="2">Uncharacterized protein</fullName>
    </submittedName>
</protein>
<proteinExistence type="predicted"/>
<reference evidence="2 3" key="1">
    <citation type="submission" date="2024-01" db="EMBL/GenBank/DDBJ databases">
        <title>The genomes of 5 underutilized Papilionoideae crops provide insights into root nodulation and disease resistanc.</title>
        <authorList>
            <person name="Yuan L."/>
        </authorList>
    </citation>
    <scope>NUCLEOTIDE SEQUENCE [LARGE SCALE GENOMIC DNA]</scope>
    <source>
        <strain evidence="2">ZHUSHIDOU_FW_LH</strain>
        <tissue evidence="2">Leaf</tissue>
    </source>
</reference>
<comment type="caution">
    <text evidence="2">The sequence shown here is derived from an EMBL/GenBank/DDBJ whole genome shotgun (WGS) entry which is preliminary data.</text>
</comment>
<gene>
    <name evidence="2" type="ORF">RIF29_39688</name>
</gene>
<feature type="region of interest" description="Disordered" evidence="1">
    <location>
        <begin position="1"/>
        <end position="20"/>
    </location>
</feature>
<evidence type="ECO:0000313" key="2">
    <source>
        <dbReference type="EMBL" id="KAK7244860.1"/>
    </source>
</evidence>
<evidence type="ECO:0000313" key="3">
    <source>
        <dbReference type="Proteomes" id="UP001372338"/>
    </source>
</evidence>
<dbReference type="EMBL" id="JAYWIO010000008">
    <property type="protein sequence ID" value="KAK7244860.1"/>
    <property type="molecule type" value="Genomic_DNA"/>
</dbReference>
<name>A0AAN9HMQ3_CROPI</name>
<dbReference type="AlphaFoldDB" id="A0AAN9HMQ3"/>
<keyword evidence="3" id="KW-1185">Reference proteome</keyword>